<dbReference type="AlphaFoldDB" id="E0I7G6"/>
<feature type="domain" description="AMP-dependent synthetase/ligase" evidence="3">
    <location>
        <begin position="7"/>
        <end position="352"/>
    </location>
</feature>
<protein>
    <submittedName>
        <fullName evidence="4">AMP-dependent synthetase and ligase</fullName>
    </submittedName>
</protein>
<dbReference type="PANTHER" id="PTHR43201">
    <property type="entry name" value="ACYL-COA SYNTHETASE"/>
    <property type="match status" value="1"/>
</dbReference>
<organism evidence="4 5">
    <name type="scientific">Paenibacillus curdlanolyticus YK9</name>
    <dbReference type="NCBI Taxonomy" id="717606"/>
    <lineage>
        <taxon>Bacteria</taxon>
        <taxon>Bacillati</taxon>
        <taxon>Bacillota</taxon>
        <taxon>Bacilli</taxon>
        <taxon>Bacillales</taxon>
        <taxon>Paenibacillaceae</taxon>
        <taxon>Paenibacillus</taxon>
    </lineage>
</organism>
<dbReference type="STRING" id="717606.PaecuDRAFT_1590"/>
<dbReference type="InterPro" id="IPR000873">
    <property type="entry name" value="AMP-dep_synth/lig_dom"/>
</dbReference>
<dbReference type="InterPro" id="IPR020845">
    <property type="entry name" value="AMP-binding_CS"/>
</dbReference>
<dbReference type="SUPFAM" id="SSF56801">
    <property type="entry name" value="Acetyl-CoA synthetase-like"/>
    <property type="match status" value="1"/>
</dbReference>
<evidence type="ECO:0000256" key="2">
    <source>
        <dbReference type="ARBA" id="ARBA00022598"/>
    </source>
</evidence>
<dbReference type="Pfam" id="PF00501">
    <property type="entry name" value="AMP-binding"/>
    <property type="match status" value="1"/>
</dbReference>
<evidence type="ECO:0000313" key="5">
    <source>
        <dbReference type="Proteomes" id="UP000005387"/>
    </source>
</evidence>
<dbReference type="GO" id="GO:0006631">
    <property type="term" value="P:fatty acid metabolic process"/>
    <property type="evidence" value="ECO:0007669"/>
    <property type="project" value="TreeGrafter"/>
</dbReference>
<reference evidence="4 5" key="1">
    <citation type="submission" date="2010-07" db="EMBL/GenBank/DDBJ databases">
        <title>The draft genome of Paenibacillus curdlanolyticus YK9.</title>
        <authorList>
            <consortium name="US DOE Joint Genome Institute (JGI-PGF)"/>
            <person name="Lucas S."/>
            <person name="Copeland A."/>
            <person name="Lapidus A."/>
            <person name="Cheng J.-F."/>
            <person name="Bruce D."/>
            <person name="Goodwin L."/>
            <person name="Pitluck S."/>
            <person name="Land M.L."/>
            <person name="Hauser L."/>
            <person name="Chang Y.-J."/>
            <person name="Jeffries C."/>
            <person name="Anderson I.J."/>
            <person name="Johnson E."/>
            <person name="Loganathan U."/>
            <person name="Mulhopadhyay B."/>
            <person name="Kyrpides N."/>
            <person name="Woyke T.J."/>
        </authorList>
    </citation>
    <scope>NUCLEOTIDE SEQUENCE [LARGE SCALE GENOMIC DNA]</scope>
    <source>
        <strain evidence="4 5">YK9</strain>
    </source>
</reference>
<dbReference type="OrthoDB" id="9757771at2"/>
<dbReference type="EMBL" id="AEDD01000003">
    <property type="protein sequence ID" value="EFM11982.1"/>
    <property type="molecule type" value="Genomic_DNA"/>
</dbReference>
<comment type="similarity">
    <text evidence="1">Belongs to the ATP-dependent AMP-binding enzyme family.</text>
</comment>
<dbReference type="PANTHER" id="PTHR43201:SF5">
    <property type="entry name" value="MEDIUM-CHAIN ACYL-COA LIGASE ACSF2, MITOCHONDRIAL"/>
    <property type="match status" value="1"/>
</dbReference>
<dbReference type="GO" id="GO:0031956">
    <property type="term" value="F:medium-chain fatty acid-CoA ligase activity"/>
    <property type="evidence" value="ECO:0007669"/>
    <property type="project" value="TreeGrafter"/>
</dbReference>
<name>E0I7G6_9BACL</name>
<dbReference type="eggNOG" id="COG0318">
    <property type="taxonomic scope" value="Bacteria"/>
</dbReference>
<evidence type="ECO:0000313" key="4">
    <source>
        <dbReference type="EMBL" id="EFM11982.1"/>
    </source>
</evidence>
<dbReference type="InterPro" id="IPR042099">
    <property type="entry name" value="ANL_N_sf"/>
</dbReference>
<dbReference type="RefSeq" id="WP_006037601.1">
    <property type="nucleotide sequence ID" value="NZ_AEDD01000003.1"/>
</dbReference>
<evidence type="ECO:0000256" key="1">
    <source>
        <dbReference type="ARBA" id="ARBA00006432"/>
    </source>
</evidence>
<keyword evidence="5" id="KW-1185">Reference proteome</keyword>
<dbReference type="PROSITE" id="PS00455">
    <property type="entry name" value="AMP_BINDING"/>
    <property type="match status" value="1"/>
</dbReference>
<accession>E0I7G6</accession>
<sequence length="402" mass="44316">MLYHDLETSARLYAAQPALISGKTSLTYAELLWRVNNAAVRLASETWLPGARIGLFLHNSFDFAVCLYALSKLGCSVLLLNPLLRGLDVEEKLRMAGAESLITEAGLARTLRERFPKLTDHCEIIIASELWGTGSGGSEEHGSAVRAESRNAATGSILQCSSGTTGSPKMAVRSSANLSEDAHNIISCFGYTDEDRIYCSVPLSHGYGLTMGLIAPIRAGARIIIEKWFMPNRFIGEYERERPTVFLGTPEIFESLQIYGFEKITGFRHTRWMLSSSSSLPERLARQFFEQFGSWPQQVYGMMEVSTISANSKPTADTFDSVGHPVANVDVRIDSPGPGMAGEIMIKSRTVSEFMITAEGDMKPNPRLRDGWFRTGDIGVVDRLGRVTVLNRMIETAKEDLA</sequence>
<dbReference type="Proteomes" id="UP000005387">
    <property type="component" value="Unassembled WGS sequence"/>
</dbReference>
<dbReference type="Gene3D" id="3.40.50.12780">
    <property type="entry name" value="N-terminal domain of ligase-like"/>
    <property type="match status" value="1"/>
</dbReference>
<proteinExistence type="inferred from homology"/>
<gene>
    <name evidence="4" type="ORF">PaecuDRAFT_1590</name>
</gene>
<keyword evidence="2 4" id="KW-0436">Ligase</keyword>
<evidence type="ECO:0000259" key="3">
    <source>
        <dbReference type="Pfam" id="PF00501"/>
    </source>
</evidence>